<dbReference type="OrthoDB" id="392823at2759"/>
<feature type="transmembrane region" description="Helical" evidence="1">
    <location>
        <begin position="1120"/>
        <end position="1141"/>
    </location>
</feature>
<evidence type="ECO:0000313" key="2">
    <source>
        <dbReference type="EMBL" id="CRG96713.1"/>
    </source>
</evidence>
<dbReference type="VEuPathDB" id="PlasmoDB:PGAL8A_00429300"/>
<feature type="transmembrane region" description="Helical" evidence="1">
    <location>
        <begin position="1153"/>
        <end position="1170"/>
    </location>
</feature>
<evidence type="ECO:0000256" key="1">
    <source>
        <dbReference type="SAM" id="Phobius"/>
    </source>
</evidence>
<dbReference type="RefSeq" id="XP_028529517.1">
    <property type="nucleotide sequence ID" value="XM_028673023.1"/>
</dbReference>
<name>A0A1J1GZJ0_PLAGA</name>
<sequence>MTKLQNYFFSLSKENSYKVKKSCRKKKKGYIHRCSNIRKFLKYDKCNKLKNCYQYINLKEFLIYNFSENYKNNNNNNGNSINKNEVNKNNLNIFINDLFNSHTITSMYIFEYVSLIGWSNGIISIFDKYLNNILNKKISDSTIKNISMNKKGDAICFMDNLHNLFLIYVNIRNNLKESNNNLFFYSNNLNCKINKNKIDQLYYINEEKFMNLNEREQSFIKAFIYNKIITYNIKYLNSCVINPFFDNYHNNNVCILSSNKIVSILHIYEFHTNNTVLFKEHNILNFYWYHCYIFICTEYSIFVINFFDKTKVAQIFLDSYNYIKTDLSNVQINRSYINEKISKNEENYLNDTIYNDKRIKELDNPHEQHKCDHVNNNLNKGKLEYDYIKSEYSNLVDNMRKENNSFLVHTCSIQKSVYVIAKEKNIKIIKIEKINGIEKINILRSFYLDHFILSICAFPDNNNFGEKGFFISVIIYNEKIFKENEKKQKIKNNFLEHQILTNKNSLIYKNSIKINRINDIYKNNSICNYNSNNSINIYNNKDNYDYFKNYLSIFQYTSFNKDIFDNTIKTKSNSFNDSSLYIYGYNTFLQFRPKTIKESFFELILENKRNSKSIFIILNDLKKNINYKKELNDIGLLLIFSFFKFKKYFLATKIFLTLHKHFYNKKKIIYDIIKIFFLHKRVYILSLFYIKLQKKKKDSKRMYYRMRGKYRMIKRKKKKIKSILYLYYLTNKLYEDKPKEKTKEKIRKNKKKKKILCVQNETKRKKNFSFFITKKLFNKFLVFLLCTNVYHFKNIYENSSNCDLNANLLCKHIIFLLKDNFKFINKKFQIIYNSFRFTLRNEKKKNYDPSNVSYKKSGTEKKILLDILLDIYFKFNIYPFNICNENNLILFNEQNEKCKKIRTIKNFLNYKFLKKNHLAEKDCYRNFFHHEYNNKKKNSKNMKYVYNEKTDYINVERNSYNLKKKNKKLIEIKNKEKIEKKEIVKNEENVSQNEIMYSNNSHSYNDTINGSLYNYAFFKNECNVIKKVEILKILLAMKNEKVFIYLKQCEFQVFKEIINKNIMKLCNLNIKKTVKLLIIKKENKNEYFFDPHKIVKKLKKNPFFLYNFLKEIEDVKYISIYINLILFLMFIFEPLLLMNFLKIYYKYVSFKKILFLISFFNYIFSNYNFLKNKKNSYYDNNDKKNNEKIVNCTNNNHLEDTSNINTEISSNENQINHILYKKDKYIKEKENILNESHSLINIYNGNIVENHSIQKSFDSSRSCFIFFKDENVMLLYKYLLNEYVQKQKLIELFNLVKGESINYKNKINFFLNLKAFIYLKFGYVNRAIKIYLKLSNYLQIFLIMNYHNLTIDERVKKKIKDYLSARYYATSYFSPQKIYLNKKWNSSLFSKKHTIKKDVNLFIKDEYFSYIDKNKEIMKYKNIIIKKKKFNLKKKCNINKLKHNIYHYGKNVYFSRKKNKIHYKDSFIKIKKGIIKSTEKNEIKPYGIYNIFHDEMNKNKEMKYVINENLEKYIIKNVNSNILDKEIMCQLYSEKKKKKKKKNMYFSKNRQIFKKTNNEIYYKRDGNQYLNKKIVIKNYFIDNINYEMNYLTMIYLLEDLIYKNELYDNYNKILIDKKKSIFNFLNEIKKKGYSIYNGKAKKELKKYELNLLDINDYYFLNEDLKESDMLAPYFRNDNHFKNNEKIYHIQKQIPPNYYLYDQMYRNPFISNISSFCSSCLNNIYIDYFYINKKKIKNNNIVFFFCNHVYHLNCLKKKKIICNICY</sequence>
<keyword evidence="1" id="KW-0472">Membrane</keyword>
<keyword evidence="1" id="KW-1133">Transmembrane helix</keyword>
<accession>A0A1J1GZJ0</accession>
<proteinExistence type="predicted"/>
<reference evidence="2" key="1">
    <citation type="submission" date="2015-04" db="EMBL/GenBank/DDBJ databases">
        <authorList>
            <consortium name="Pathogen Informatics"/>
        </authorList>
    </citation>
    <scope>NUCLEOTIDE SEQUENCE [LARGE SCALE GENOMIC DNA]</scope>
    <source>
        <strain evidence="2">8A</strain>
    </source>
</reference>
<keyword evidence="3" id="KW-1185">Reference proteome</keyword>
<protein>
    <submittedName>
        <fullName evidence="2">Uncharacterized protein</fullName>
    </submittedName>
</protein>
<comment type="caution">
    <text evidence="2">The sequence shown here is derived from an EMBL/GenBank/DDBJ whole genome shotgun (WGS) entry which is preliminary data.</text>
</comment>
<dbReference type="Proteomes" id="UP000220797">
    <property type="component" value="Unassembled WGS sequence"/>
</dbReference>
<evidence type="ECO:0000313" key="3">
    <source>
        <dbReference type="Proteomes" id="UP000220797"/>
    </source>
</evidence>
<organism evidence="2 3">
    <name type="scientific">Plasmodium gallinaceum</name>
    <dbReference type="NCBI Taxonomy" id="5849"/>
    <lineage>
        <taxon>Eukaryota</taxon>
        <taxon>Sar</taxon>
        <taxon>Alveolata</taxon>
        <taxon>Apicomplexa</taxon>
        <taxon>Aconoidasida</taxon>
        <taxon>Haemosporida</taxon>
        <taxon>Plasmodiidae</taxon>
        <taxon>Plasmodium</taxon>
        <taxon>Plasmodium (Haemamoeba)</taxon>
    </lineage>
</organism>
<keyword evidence="1" id="KW-0812">Transmembrane</keyword>
<dbReference type="OMA" id="CKNCENC"/>
<dbReference type="GeneID" id="39732825"/>
<dbReference type="EMBL" id="CVMV01000070">
    <property type="protein sequence ID" value="CRG96713.1"/>
    <property type="molecule type" value="Genomic_DNA"/>
</dbReference>
<gene>
    <name evidence="2" type="ORF">PGAL8A_00429300</name>
</gene>